<dbReference type="STRING" id="44251.PDUR_24095"/>
<evidence type="ECO:0000313" key="2">
    <source>
        <dbReference type="EMBL" id="AIQ14622.1"/>
    </source>
</evidence>
<organism evidence="2 3">
    <name type="scientific">Paenibacillus durus</name>
    <name type="common">Paenibacillus azotofixans</name>
    <dbReference type="NCBI Taxonomy" id="44251"/>
    <lineage>
        <taxon>Bacteria</taxon>
        <taxon>Bacillati</taxon>
        <taxon>Bacillota</taxon>
        <taxon>Bacilli</taxon>
        <taxon>Bacillales</taxon>
        <taxon>Paenibacillaceae</taxon>
        <taxon>Paenibacillus</taxon>
    </lineage>
</organism>
<protein>
    <submittedName>
        <fullName evidence="2">Phage-like element PBSX protein XkdQ</fullName>
    </submittedName>
</protein>
<dbReference type="SUPFAM" id="SSF69279">
    <property type="entry name" value="Phage tail proteins"/>
    <property type="match status" value="1"/>
</dbReference>
<accession>A0A089HU56</accession>
<dbReference type="EMBL" id="CP009288">
    <property type="protein sequence ID" value="AIQ14622.1"/>
    <property type="molecule type" value="Genomic_DNA"/>
</dbReference>
<gene>
    <name evidence="2" type="ORF">PDUR_24095</name>
</gene>
<evidence type="ECO:0000313" key="3">
    <source>
        <dbReference type="Proteomes" id="UP000029409"/>
    </source>
</evidence>
<dbReference type="Pfam" id="PF24032">
    <property type="entry name" value="YQBQ"/>
    <property type="match status" value="1"/>
</dbReference>
<dbReference type="AlphaFoldDB" id="A0A089HU56"/>
<dbReference type="Proteomes" id="UP000029409">
    <property type="component" value="Chromosome"/>
</dbReference>
<dbReference type="RefSeq" id="WP_042208371.1">
    <property type="nucleotide sequence ID" value="NZ_CP009288.1"/>
</dbReference>
<proteinExistence type="predicted"/>
<keyword evidence="3" id="KW-1185">Reference proteome</keyword>
<dbReference type="KEGG" id="pdu:PDUR_24095"/>
<dbReference type="eggNOG" id="COG4193">
    <property type="taxonomic scope" value="Bacteria"/>
</dbReference>
<sequence length="320" mass="35859">MELLVKNKEGRIWDIAGIASDISWKTARSGKPSTLELTLLNGGIYQHPKFAIANGDIVQFRKDGVNVFYGFVFSLETGQDRQLKLTAYDQIRYLLGNGSYALENVTATGVIRKIAGDYGLRTGVLEETEYVQPSLIEDDKKLLDIIMGAIESELRQKGRLLAFYDDFGKLTLRGPESMLLNVALGAGSLLYDYSLKTSIDDETYNTIILYKNNEETGKRDFYPASDKDNVKRWGILHLSQKADDNANAAQIREKAEQLLKLHNREKISLSVQAIGDLRVRAGSFIYVLLDELKVQLFLVDQCTHNLSGGEHTMSLDIKVV</sequence>
<dbReference type="InterPro" id="IPR056937">
    <property type="entry name" value="YqbQ/XkdQ"/>
</dbReference>
<evidence type="ECO:0000259" key="1">
    <source>
        <dbReference type="Pfam" id="PF24032"/>
    </source>
</evidence>
<dbReference type="OrthoDB" id="1698671at2"/>
<reference evidence="2 3" key="1">
    <citation type="submission" date="2014-08" db="EMBL/GenBank/DDBJ databases">
        <title>Comparative genomics of the Paenibacillus odorifer group.</title>
        <authorList>
            <person name="den Bakker H.C."/>
            <person name="Tsai Y.-C."/>
            <person name="Martin N."/>
            <person name="Korlach J."/>
            <person name="Wiedmann M."/>
        </authorList>
    </citation>
    <scope>NUCLEOTIDE SEQUENCE [LARGE SCALE GENOMIC DNA]</scope>
    <source>
        <strain evidence="2 3">DSM 1735</strain>
    </source>
</reference>
<feature type="domain" description="YqbQ/XkdQ" evidence="1">
    <location>
        <begin position="22"/>
        <end position="318"/>
    </location>
</feature>
<name>A0A089HU56_PAEDU</name>